<dbReference type="Pfam" id="PF13424">
    <property type="entry name" value="TPR_12"/>
    <property type="match status" value="1"/>
</dbReference>
<proteinExistence type="predicted"/>
<feature type="transmembrane region" description="Helical" evidence="1">
    <location>
        <begin position="190"/>
        <end position="208"/>
    </location>
</feature>
<dbReference type="InterPro" id="IPR053137">
    <property type="entry name" value="NLR-like"/>
</dbReference>
<dbReference type="OrthoDB" id="420014at2759"/>
<feature type="transmembrane region" description="Helical" evidence="1">
    <location>
        <begin position="326"/>
        <end position="347"/>
    </location>
</feature>
<keyword evidence="4" id="KW-1185">Reference proteome</keyword>
<comment type="caution">
    <text evidence="2">The sequence shown here is derived from an EMBL/GenBank/DDBJ whole genome shotgun (WGS) entry which is preliminary data.</text>
</comment>
<keyword evidence="1" id="KW-0472">Membrane</keyword>
<feature type="transmembrane region" description="Helical" evidence="1">
    <location>
        <begin position="142"/>
        <end position="159"/>
    </location>
</feature>
<dbReference type="EMBL" id="CAMXCT020001116">
    <property type="protein sequence ID" value="CAL1140303.1"/>
    <property type="molecule type" value="Genomic_DNA"/>
</dbReference>
<dbReference type="EMBL" id="CAMXCT010001116">
    <property type="protein sequence ID" value="CAI3986928.1"/>
    <property type="molecule type" value="Genomic_DNA"/>
</dbReference>
<feature type="transmembrane region" description="Helical" evidence="1">
    <location>
        <begin position="503"/>
        <end position="520"/>
    </location>
</feature>
<name>A0A9P1FSM8_9DINO</name>
<gene>
    <name evidence="2" type="ORF">C1SCF055_LOCUS14241</name>
</gene>
<organism evidence="2">
    <name type="scientific">Cladocopium goreaui</name>
    <dbReference type="NCBI Taxonomy" id="2562237"/>
    <lineage>
        <taxon>Eukaryota</taxon>
        <taxon>Sar</taxon>
        <taxon>Alveolata</taxon>
        <taxon>Dinophyceae</taxon>
        <taxon>Suessiales</taxon>
        <taxon>Symbiodiniaceae</taxon>
        <taxon>Cladocopium</taxon>
    </lineage>
</organism>
<feature type="transmembrane region" description="Helical" evidence="1">
    <location>
        <begin position="353"/>
        <end position="373"/>
    </location>
</feature>
<dbReference type="Gene3D" id="1.25.40.10">
    <property type="entry name" value="Tetratricopeptide repeat domain"/>
    <property type="match status" value="1"/>
</dbReference>
<feature type="transmembrane region" description="Helical" evidence="1">
    <location>
        <begin position="220"/>
        <end position="239"/>
    </location>
</feature>
<feature type="transmembrane region" description="Helical" evidence="1">
    <location>
        <begin position="619"/>
        <end position="640"/>
    </location>
</feature>
<sequence length="676" mass="74790">MGTWTANLFQSILDTRREKYGDENAKTLTSMTHMGGILEKRGHLKGALDHYGEAMNIRRDVLGDKHPKTLQSIGKMASMCKQQGQTYEALILAQEALFGSKKAFGEQVRDIWAWFHVQEAEEHSQVRCSPAMNRVHRQRRRNVLIVLAVAFLFSLVPHPKDGDDKSAQKQYVIAAHESHADVIEAENTCISVMLLGCMGFMMATFYLVNWPDEDIRRISWEVISSTISVFGSLLLFQGFNRVLEHYLFGDLSIWQQVGGAMLQLLLWFAMLQLVLGYQSGAVGENGKVSQRRAALESAQMSSSPNERLQHFRLAERLMHDIQLDTHAAAVLMGHVTGFAAVNAWGFLQQAVPRTFWCCAAVPPLSFLGISWVYKATRYVRHKKTFADGEEDEYEVVWGEHVAETEDEVISLAVSFLAVQMLRFCISGHLPDASGVDKPWQEWHSNFQCALLLLAGVIAGGADVARLLHERSHNVNFTRVASSDSKVSTSPVSSARAGGWFQKISAMTFAFSLLFAAEWWISSNFDLDGSLKAVVSALLVTFAAFIFIFGIDKVADMHFEDAELDQALRLIISALGMLVGFSWERCFDAALGGLSTRGQGDGYEGANAAMSRHHLGLGSVPPAVCNLLMAVGLAVLVLPAWKWYILPSLHNHGHDDSKGSEASAHSARKGRFVGLLG</sequence>
<feature type="transmembrane region" description="Helical" evidence="1">
    <location>
        <begin position="259"/>
        <end position="277"/>
    </location>
</feature>
<dbReference type="InterPro" id="IPR011990">
    <property type="entry name" value="TPR-like_helical_dom_sf"/>
</dbReference>
<dbReference type="PANTHER" id="PTHR46082">
    <property type="entry name" value="ATP/GTP-BINDING PROTEIN-RELATED"/>
    <property type="match status" value="1"/>
</dbReference>
<evidence type="ECO:0000256" key="1">
    <source>
        <dbReference type="SAM" id="Phobius"/>
    </source>
</evidence>
<dbReference type="Proteomes" id="UP001152797">
    <property type="component" value="Unassembled WGS sequence"/>
</dbReference>
<protein>
    <submittedName>
        <fullName evidence="2">Uncharacterized protein</fullName>
    </submittedName>
</protein>
<evidence type="ECO:0000313" key="4">
    <source>
        <dbReference type="Proteomes" id="UP001152797"/>
    </source>
</evidence>
<accession>A0A9P1FSM8</accession>
<evidence type="ECO:0000313" key="3">
    <source>
        <dbReference type="EMBL" id="CAL4774240.1"/>
    </source>
</evidence>
<evidence type="ECO:0000313" key="2">
    <source>
        <dbReference type="EMBL" id="CAI3986928.1"/>
    </source>
</evidence>
<dbReference type="PANTHER" id="PTHR46082:SF6">
    <property type="entry name" value="AAA+ ATPASE DOMAIN-CONTAINING PROTEIN-RELATED"/>
    <property type="match status" value="1"/>
</dbReference>
<dbReference type="EMBL" id="CAMXCT030001116">
    <property type="protein sequence ID" value="CAL4774240.1"/>
    <property type="molecule type" value="Genomic_DNA"/>
</dbReference>
<reference evidence="3 4" key="2">
    <citation type="submission" date="2024-05" db="EMBL/GenBank/DDBJ databases">
        <authorList>
            <person name="Chen Y."/>
            <person name="Shah S."/>
            <person name="Dougan E. K."/>
            <person name="Thang M."/>
            <person name="Chan C."/>
        </authorList>
    </citation>
    <scope>NUCLEOTIDE SEQUENCE [LARGE SCALE GENOMIC DNA]</scope>
</reference>
<dbReference type="AlphaFoldDB" id="A0A9P1FSM8"/>
<keyword evidence="1" id="KW-0812">Transmembrane</keyword>
<keyword evidence="1" id="KW-1133">Transmembrane helix</keyword>
<feature type="transmembrane region" description="Helical" evidence="1">
    <location>
        <begin position="532"/>
        <end position="554"/>
    </location>
</feature>
<reference evidence="2" key="1">
    <citation type="submission" date="2022-10" db="EMBL/GenBank/DDBJ databases">
        <authorList>
            <person name="Chen Y."/>
            <person name="Dougan E. K."/>
            <person name="Chan C."/>
            <person name="Rhodes N."/>
            <person name="Thang M."/>
        </authorList>
    </citation>
    <scope>NUCLEOTIDE SEQUENCE</scope>
</reference>
<dbReference type="SUPFAM" id="SSF48452">
    <property type="entry name" value="TPR-like"/>
    <property type="match status" value="1"/>
</dbReference>